<gene>
    <name evidence="8" type="ORF">AYI69_g468</name>
</gene>
<reference evidence="9" key="1">
    <citation type="submission" date="2017-01" db="EMBL/GenBank/DDBJ databases">
        <authorList>
            <person name="Wang Y."/>
            <person name="White M."/>
            <person name="Kvist S."/>
            <person name="Moncalvo J.-M."/>
        </authorList>
    </citation>
    <scope>NUCLEOTIDE SEQUENCE [LARGE SCALE GENOMIC DNA]</scope>
    <source>
        <strain evidence="9">ID-206-W2</strain>
    </source>
</reference>
<protein>
    <submittedName>
        <fullName evidence="8">Cysteine synthase 2</fullName>
    </submittedName>
</protein>
<evidence type="ECO:0000313" key="8">
    <source>
        <dbReference type="EMBL" id="OMJ29999.1"/>
    </source>
</evidence>
<accession>A0A1R1YSX5</accession>
<dbReference type="InterPro" id="IPR050214">
    <property type="entry name" value="Cys_Synth/Cystath_Beta-Synth"/>
</dbReference>
<keyword evidence="9" id="KW-1185">Reference proteome</keyword>
<dbReference type="SUPFAM" id="SSF53686">
    <property type="entry name" value="Tryptophan synthase beta subunit-like PLP-dependent enzymes"/>
    <property type="match status" value="1"/>
</dbReference>
<dbReference type="Pfam" id="PF00291">
    <property type="entry name" value="PALP"/>
    <property type="match status" value="1"/>
</dbReference>
<evidence type="ECO:0000256" key="6">
    <source>
        <dbReference type="ARBA" id="ARBA00023192"/>
    </source>
</evidence>
<evidence type="ECO:0000256" key="4">
    <source>
        <dbReference type="ARBA" id="ARBA00022679"/>
    </source>
</evidence>
<dbReference type="Proteomes" id="UP000187429">
    <property type="component" value="Unassembled WGS sequence"/>
</dbReference>
<dbReference type="InterPro" id="IPR036052">
    <property type="entry name" value="TrpB-like_PALP_sf"/>
</dbReference>
<dbReference type="Gene3D" id="3.40.50.1100">
    <property type="match status" value="2"/>
</dbReference>
<dbReference type="PANTHER" id="PTHR10314">
    <property type="entry name" value="CYSTATHIONINE BETA-SYNTHASE"/>
    <property type="match status" value="1"/>
</dbReference>
<dbReference type="FunFam" id="3.40.50.1100:FF:000016">
    <property type="entry name" value="Cysteine synthase A"/>
    <property type="match status" value="1"/>
</dbReference>
<dbReference type="InterPro" id="IPR001926">
    <property type="entry name" value="TrpB-like_PALP"/>
</dbReference>
<organism evidence="8 9">
    <name type="scientific">Smittium culicis</name>
    <dbReference type="NCBI Taxonomy" id="133412"/>
    <lineage>
        <taxon>Eukaryota</taxon>
        <taxon>Fungi</taxon>
        <taxon>Fungi incertae sedis</taxon>
        <taxon>Zoopagomycota</taxon>
        <taxon>Kickxellomycotina</taxon>
        <taxon>Harpellomycetes</taxon>
        <taxon>Harpellales</taxon>
        <taxon>Legeriomycetaceae</taxon>
        <taxon>Smittium</taxon>
    </lineage>
</organism>
<sequence length="369" mass="41258">MLKNLIFKYMNPGGSAKDRVVLEIIENAEKEGLIVPNTDSCIFEGTSGSTGISLSYIARAKGYRAHIVMPSDVADEKRQLVEKMGATVELVKPCSIVDPNNFNRVAERKAKEYQYTKPSKLTTIPRKNSNGERRGFFMNQFENPSNFMAHYKNTGPEIMEQMREFKPLNAIVHGSGTGGTLSGISHYLKPRIKGLKIYLADPPGSGLANKVNYNVMFSEAEREGTRRRHQVDTIVEGVGLNRITSNFSLLFHNSGNESKKYQDFDKDRNDLSDENELKYIDGAFSVSDQKSIYMSRFLMHNDGLFLGSSSALNLVAVVELAKQLGPGCTILTILCDSGNRHLTKFWNDQWLLDNGFDTSVPTSLDVFLE</sequence>
<keyword evidence="5" id="KW-0663">Pyridoxal phosphate</keyword>
<proteinExistence type="inferred from homology"/>
<comment type="cofactor">
    <cofactor evidence="1">
        <name>pyridoxal 5'-phosphate</name>
        <dbReference type="ChEBI" id="CHEBI:597326"/>
    </cofactor>
</comment>
<dbReference type="CDD" id="cd01561">
    <property type="entry name" value="CBS_like"/>
    <property type="match status" value="1"/>
</dbReference>
<comment type="similarity">
    <text evidence="2">Belongs to the cysteine synthase/cystathionine beta-synthase family.</text>
</comment>
<feature type="domain" description="Tryptophan synthase beta chain-like PALP" evidence="7">
    <location>
        <begin position="9"/>
        <end position="336"/>
    </location>
</feature>
<evidence type="ECO:0000256" key="1">
    <source>
        <dbReference type="ARBA" id="ARBA00001933"/>
    </source>
</evidence>
<dbReference type="OrthoDB" id="10259545at2759"/>
<dbReference type="AlphaFoldDB" id="A0A1R1YSX5"/>
<name>A0A1R1YSX5_9FUNG</name>
<evidence type="ECO:0000256" key="3">
    <source>
        <dbReference type="ARBA" id="ARBA00022605"/>
    </source>
</evidence>
<keyword evidence="6" id="KW-0198">Cysteine biosynthesis</keyword>
<evidence type="ECO:0000256" key="2">
    <source>
        <dbReference type="ARBA" id="ARBA00007103"/>
    </source>
</evidence>
<dbReference type="EMBL" id="LSSM01000111">
    <property type="protein sequence ID" value="OMJ29999.1"/>
    <property type="molecule type" value="Genomic_DNA"/>
</dbReference>
<evidence type="ECO:0000256" key="5">
    <source>
        <dbReference type="ARBA" id="ARBA00022898"/>
    </source>
</evidence>
<dbReference type="GO" id="GO:0016740">
    <property type="term" value="F:transferase activity"/>
    <property type="evidence" value="ECO:0007669"/>
    <property type="project" value="UniProtKB-KW"/>
</dbReference>
<evidence type="ECO:0000313" key="9">
    <source>
        <dbReference type="Proteomes" id="UP000187429"/>
    </source>
</evidence>
<keyword evidence="3" id="KW-0028">Amino-acid biosynthesis</keyword>
<dbReference type="GO" id="GO:0019344">
    <property type="term" value="P:cysteine biosynthetic process"/>
    <property type="evidence" value="ECO:0007669"/>
    <property type="project" value="UniProtKB-KW"/>
</dbReference>
<comment type="caution">
    <text evidence="8">The sequence shown here is derived from an EMBL/GenBank/DDBJ whole genome shotgun (WGS) entry which is preliminary data.</text>
</comment>
<keyword evidence="4" id="KW-0808">Transferase</keyword>
<evidence type="ECO:0000259" key="7">
    <source>
        <dbReference type="Pfam" id="PF00291"/>
    </source>
</evidence>